<comment type="caution">
    <text evidence="8">The sequence shown here is derived from an EMBL/GenBank/DDBJ whole genome shotgun (WGS) entry which is preliminary data.</text>
</comment>
<dbReference type="InterPro" id="IPR004572">
    <property type="entry name" value="Protoporphyrinogen_oxidase"/>
</dbReference>
<dbReference type="EC" id="1.3.3.15" evidence="6"/>
<organism evidence="8 9">
    <name type="scientific">Pontibacter aquaedesilientis</name>
    <dbReference type="NCBI Taxonomy" id="2766980"/>
    <lineage>
        <taxon>Bacteria</taxon>
        <taxon>Pseudomonadati</taxon>
        <taxon>Bacteroidota</taxon>
        <taxon>Cytophagia</taxon>
        <taxon>Cytophagales</taxon>
        <taxon>Hymenobacteraceae</taxon>
        <taxon>Pontibacter</taxon>
    </lineage>
</organism>
<gene>
    <name evidence="8" type="primary">hemG</name>
    <name evidence="8" type="ORF">H9Q13_16455</name>
</gene>
<comment type="cofactor">
    <cofactor evidence="1 6">
        <name>FAD</name>
        <dbReference type="ChEBI" id="CHEBI:57692"/>
    </cofactor>
</comment>
<dbReference type="PANTHER" id="PTHR42923">
    <property type="entry name" value="PROTOPORPHYRINOGEN OXIDASE"/>
    <property type="match status" value="1"/>
</dbReference>
<keyword evidence="3 6" id="KW-0274">FAD</keyword>
<comment type="catalytic activity">
    <reaction evidence="6">
        <text>coproporphyrinogen III + 3 O2 = coproporphyrin III + 3 H2O2</text>
        <dbReference type="Rhea" id="RHEA:43436"/>
        <dbReference type="ChEBI" id="CHEBI:15379"/>
        <dbReference type="ChEBI" id="CHEBI:16240"/>
        <dbReference type="ChEBI" id="CHEBI:57309"/>
        <dbReference type="ChEBI" id="CHEBI:131725"/>
        <dbReference type="EC" id="1.3.3.15"/>
    </reaction>
</comment>
<evidence type="ECO:0000313" key="9">
    <source>
        <dbReference type="Proteomes" id="UP000625551"/>
    </source>
</evidence>
<proteinExistence type="inferred from homology"/>
<dbReference type="Proteomes" id="UP000625551">
    <property type="component" value="Unassembled WGS sequence"/>
</dbReference>
<feature type="domain" description="Amine oxidase" evidence="7">
    <location>
        <begin position="10"/>
        <end position="438"/>
    </location>
</feature>
<evidence type="ECO:0000256" key="5">
    <source>
        <dbReference type="ARBA" id="ARBA00023133"/>
    </source>
</evidence>
<dbReference type="SUPFAM" id="SSF51905">
    <property type="entry name" value="FAD/NAD(P)-binding domain"/>
    <property type="match status" value="1"/>
</dbReference>
<reference evidence="8 9" key="1">
    <citation type="submission" date="2020-09" db="EMBL/GenBank/DDBJ databases">
        <title>Genome sequencing and assembly of Pontibacter sp.</title>
        <authorList>
            <person name="Chhetri G."/>
        </authorList>
    </citation>
    <scope>NUCLEOTIDE SEQUENCE [LARGE SCALE GENOMIC DNA]</scope>
    <source>
        <strain evidence="8 9">JH31</strain>
    </source>
</reference>
<evidence type="ECO:0000256" key="1">
    <source>
        <dbReference type="ARBA" id="ARBA00001974"/>
    </source>
</evidence>
<keyword evidence="2 6" id="KW-0285">Flavoprotein</keyword>
<dbReference type="PANTHER" id="PTHR42923:SF3">
    <property type="entry name" value="PROTOPORPHYRINOGEN OXIDASE"/>
    <property type="match status" value="1"/>
</dbReference>
<comment type="function">
    <text evidence="6">Involved in coproporphyrin-dependent heme b biosynthesis. Catalyzes the oxidation of coproporphyrinogen III to coproporphyrin III.</text>
</comment>
<dbReference type="InterPro" id="IPR050464">
    <property type="entry name" value="Zeta_carotene_desat/Oxidored"/>
</dbReference>
<comment type="pathway">
    <text evidence="6">Porphyrin-containing compound metabolism; protoheme biosynthesis.</text>
</comment>
<dbReference type="Pfam" id="PF01593">
    <property type="entry name" value="Amino_oxidase"/>
    <property type="match status" value="1"/>
</dbReference>
<comment type="subcellular location">
    <subcellularLocation>
        <location evidence="6">Cytoplasm</location>
    </subcellularLocation>
</comment>
<comment type="similarity">
    <text evidence="6">Belongs to the protoporphyrinogen/coproporphyrinogen oxidase family. Coproporphyrinogen III oxidase subfamily.</text>
</comment>
<evidence type="ECO:0000256" key="6">
    <source>
        <dbReference type="RuleBase" id="RU364052"/>
    </source>
</evidence>
<evidence type="ECO:0000259" key="7">
    <source>
        <dbReference type="Pfam" id="PF01593"/>
    </source>
</evidence>
<dbReference type="GO" id="GO:0004729">
    <property type="term" value="F:oxygen-dependent protoporphyrinogen oxidase activity"/>
    <property type="evidence" value="ECO:0007669"/>
    <property type="project" value="UniProtKB-EC"/>
</dbReference>
<keyword evidence="5 6" id="KW-0350">Heme biosynthesis</keyword>
<evidence type="ECO:0000256" key="2">
    <source>
        <dbReference type="ARBA" id="ARBA00022630"/>
    </source>
</evidence>
<dbReference type="Gene3D" id="1.10.3110.10">
    <property type="entry name" value="protoporphyrinogen ix oxidase, domain 3"/>
    <property type="match status" value="1"/>
</dbReference>
<keyword evidence="4 6" id="KW-0560">Oxidoreductase</keyword>
<dbReference type="InterPro" id="IPR036188">
    <property type="entry name" value="FAD/NAD-bd_sf"/>
</dbReference>
<dbReference type="EMBL" id="JACXAJ010000010">
    <property type="protein sequence ID" value="MBD1398767.1"/>
    <property type="molecule type" value="Genomic_DNA"/>
</dbReference>
<dbReference type="NCBIfam" id="TIGR00562">
    <property type="entry name" value="proto_IX_ox"/>
    <property type="match status" value="1"/>
</dbReference>
<dbReference type="SUPFAM" id="SSF54373">
    <property type="entry name" value="FAD-linked reductases, C-terminal domain"/>
    <property type="match status" value="1"/>
</dbReference>
<dbReference type="Gene3D" id="3.90.660.20">
    <property type="entry name" value="Protoporphyrinogen oxidase, mitochondrial, domain 2"/>
    <property type="match status" value="1"/>
</dbReference>
<evidence type="ECO:0000256" key="4">
    <source>
        <dbReference type="ARBA" id="ARBA00023002"/>
    </source>
</evidence>
<keyword evidence="9" id="KW-1185">Reference proteome</keyword>
<name>A0ABR7XKE4_9BACT</name>
<evidence type="ECO:0000313" key="8">
    <source>
        <dbReference type="EMBL" id="MBD1398767.1"/>
    </source>
</evidence>
<evidence type="ECO:0000256" key="3">
    <source>
        <dbReference type="ARBA" id="ARBA00022827"/>
    </source>
</evidence>
<dbReference type="Gene3D" id="3.50.50.60">
    <property type="entry name" value="FAD/NAD(P)-binding domain"/>
    <property type="match status" value="1"/>
</dbReference>
<keyword evidence="6" id="KW-0963">Cytoplasm</keyword>
<dbReference type="RefSeq" id="WP_191184888.1">
    <property type="nucleotide sequence ID" value="NZ_JACXAJ010000010.1"/>
</dbReference>
<protein>
    <recommendedName>
        <fullName evidence="6">Coproporphyrinogen III oxidase</fullName>
        <ecNumber evidence="6">1.3.3.15</ecNumber>
    </recommendedName>
</protein>
<accession>A0ABR7XKE4</accession>
<dbReference type="InterPro" id="IPR002937">
    <property type="entry name" value="Amino_oxidase"/>
</dbReference>
<sequence>MRVAIIGAGISGLALAYNLQKLGIAYDLFEAGSQVGGNMRTLRQKGYTMELGPSVLQMNEQLLELITELKLEGDVMPLTPRNNNRYVLRQGSYLPVPSCPKTFLADKLFSWEDRYRILQERKVPPAQIENETITQFFERRFGLQHADYLAAPLISGLHGGDPDQLLVSKAFPELKELETRYGSVLEGLVQKKQKGVFQRAFSFRNGMDTLPQAIADKLISLHTEHKVEFIARHQGKFIISCASNGDHDTEEYDKIVLALPAHQAAELLEFTYPGMAAALQNINYPPMAVVHTVYNRAEVGHSLKGFGGLNPRQEDTFTAGSIWTSSLFEGRCRAHEVMFTSFVGGARFAENARSAEKQLLNQVHEELCATYEITALTPAFQHVHLWEHSMPQYDLYIEDAHELSKTLENDGLFISASWRSGVSVATCVREAKTLASKINSEASSRTIAD</sequence>